<evidence type="ECO:0000313" key="10">
    <source>
        <dbReference type="EMBL" id="MED6259232.1"/>
    </source>
</evidence>
<keyword evidence="7" id="KW-0472">Membrane</keyword>
<comment type="subcellular location">
    <subcellularLocation>
        <location evidence="1">Membrane</location>
    </subcellularLocation>
</comment>
<dbReference type="CDD" id="cd11304">
    <property type="entry name" value="Cadherin_repeat"/>
    <property type="match status" value="3"/>
</dbReference>
<dbReference type="InterPro" id="IPR020894">
    <property type="entry name" value="Cadherin_CS"/>
</dbReference>
<protein>
    <recommendedName>
        <fullName evidence="9">Cadherin domain-containing protein</fullName>
    </recommendedName>
</protein>
<keyword evidence="3" id="KW-0677">Repeat</keyword>
<evidence type="ECO:0000256" key="4">
    <source>
        <dbReference type="ARBA" id="ARBA00022837"/>
    </source>
</evidence>
<keyword evidence="6" id="KW-1133">Transmembrane helix</keyword>
<dbReference type="SUPFAM" id="SSF49313">
    <property type="entry name" value="Cadherin-like"/>
    <property type="match status" value="2"/>
</dbReference>
<organism evidence="10 11">
    <name type="scientific">Ataeniobius toweri</name>
    <dbReference type="NCBI Taxonomy" id="208326"/>
    <lineage>
        <taxon>Eukaryota</taxon>
        <taxon>Metazoa</taxon>
        <taxon>Chordata</taxon>
        <taxon>Craniata</taxon>
        <taxon>Vertebrata</taxon>
        <taxon>Euteleostomi</taxon>
        <taxon>Actinopterygii</taxon>
        <taxon>Neopterygii</taxon>
        <taxon>Teleostei</taxon>
        <taxon>Neoteleostei</taxon>
        <taxon>Acanthomorphata</taxon>
        <taxon>Ovalentaria</taxon>
        <taxon>Atherinomorphae</taxon>
        <taxon>Cyprinodontiformes</taxon>
        <taxon>Goodeidae</taxon>
        <taxon>Ataeniobius</taxon>
    </lineage>
</organism>
<accession>A0ABU7C8F3</accession>
<evidence type="ECO:0000256" key="3">
    <source>
        <dbReference type="ARBA" id="ARBA00022737"/>
    </source>
</evidence>
<dbReference type="Proteomes" id="UP001345963">
    <property type="component" value="Unassembled WGS sequence"/>
</dbReference>
<dbReference type="PRINTS" id="PR00205">
    <property type="entry name" value="CADHERIN"/>
</dbReference>
<dbReference type="PANTHER" id="PTHR24025">
    <property type="entry name" value="DESMOGLEIN FAMILY MEMBER"/>
    <property type="match status" value="1"/>
</dbReference>
<keyword evidence="11" id="KW-1185">Reference proteome</keyword>
<dbReference type="InterPro" id="IPR002126">
    <property type="entry name" value="Cadherin-like_dom"/>
</dbReference>
<dbReference type="EMBL" id="JAHUTI010082681">
    <property type="protein sequence ID" value="MED6259232.1"/>
    <property type="molecule type" value="Genomic_DNA"/>
</dbReference>
<dbReference type="Pfam" id="PF00028">
    <property type="entry name" value="Cadherin"/>
    <property type="match status" value="2"/>
</dbReference>
<reference evidence="10 11" key="1">
    <citation type="submission" date="2021-07" db="EMBL/GenBank/DDBJ databases">
        <authorList>
            <person name="Palmer J.M."/>
        </authorList>
    </citation>
    <scope>NUCLEOTIDE SEQUENCE [LARGE SCALE GENOMIC DNA]</scope>
    <source>
        <strain evidence="10 11">AT_MEX2019</strain>
        <tissue evidence="10">Muscle</tissue>
    </source>
</reference>
<evidence type="ECO:0000256" key="8">
    <source>
        <dbReference type="PROSITE-ProRule" id="PRU00043"/>
    </source>
</evidence>
<feature type="non-terminal residue" evidence="10">
    <location>
        <position position="1"/>
    </location>
</feature>
<dbReference type="SMART" id="SM00112">
    <property type="entry name" value="CA"/>
    <property type="match status" value="2"/>
</dbReference>
<evidence type="ECO:0000313" key="11">
    <source>
        <dbReference type="Proteomes" id="UP001345963"/>
    </source>
</evidence>
<keyword evidence="5" id="KW-0130">Cell adhesion</keyword>
<sequence>VVATDADSPEFGALFYSLSDGFVSQEKHLLFQIHPHTGELCVSQDIDRDIGPTVHDILIKAEDPGGLSAQAYVHVEIQDLNDNPPVFSPEEYTVSVSSHAPPGTEIVNVIATDRDSGRFGQITYKIHPGDMSSLFTLDKQTGMLFLNSSLTHLGAASMKLLITAQDEDGLASARPAEVTMNVVQSAQAPAVFQRPRYTFTVPEDAPVGTSVGTVEASKPAGIPGIN</sequence>
<dbReference type="InterPro" id="IPR015919">
    <property type="entry name" value="Cadherin-like_sf"/>
</dbReference>
<evidence type="ECO:0000256" key="2">
    <source>
        <dbReference type="ARBA" id="ARBA00022692"/>
    </source>
</evidence>
<gene>
    <name evidence="10" type="ORF">ATANTOWER_019154</name>
</gene>
<feature type="domain" description="Cadherin" evidence="9">
    <location>
        <begin position="88"/>
        <end position="197"/>
    </location>
</feature>
<feature type="domain" description="Cadherin" evidence="9">
    <location>
        <begin position="1"/>
        <end position="87"/>
    </location>
</feature>
<keyword evidence="2" id="KW-0812">Transmembrane</keyword>
<proteinExistence type="predicted"/>
<comment type="caution">
    <text evidence="10">The sequence shown here is derived from an EMBL/GenBank/DDBJ whole genome shotgun (WGS) entry which is preliminary data.</text>
</comment>
<keyword evidence="4 8" id="KW-0106">Calcium</keyword>
<evidence type="ECO:0000256" key="5">
    <source>
        <dbReference type="ARBA" id="ARBA00022889"/>
    </source>
</evidence>
<evidence type="ECO:0000256" key="6">
    <source>
        <dbReference type="ARBA" id="ARBA00022989"/>
    </source>
</evidence>
<evidence type="ECO:0000256" key="7">
    <source>
        <dbReference type="ARBA" id="ARBA00023136"/>
    </source>
</evidence>
<name>A0ABU7C8F3_9TELE</name>
<dbReference type="PANTHER" id="PTHR24025:SF20">
    <property type="entry name" value="DACHSOUS CADHERIN RELATED 2"/>
    <property type="match status" value="1"/>
</dbReference>
<dbReference type="InterPro" id="IPR050971">
    <property type="entry name" value="Cadherin-domain_protein"/>
</dbReference>
<evidence type="ECO:0000256" key="1">
    <source>
        <dbReference type="ARBA" id="ARBA00004370"/>
    </source>
</evidence>
<evidence type="ECO:0000259" key="9">
    <source>
        <dbReference type="PROSITE" id="PS50268"/>
    </source>
</evidence>
<dbReference type="PROSITE" id="PS50268">
    <property type="entry name" value="CADHERIN_2"/>
    <property type="match status" value="2"/>
</dbReference>
<dbReference type="Gene3D" id="2.60.40.60">
    <property type="entry name" value="Cadherins"/>
    <property type="match status" value="3"/>
</dbReference>
<dbReference type="PROSITE" id="PS00232">
    <property type="entry name" value="CADHERIN_1"/>
    <property type="match status" value="1"/>
</dbReference>